<feature type="active site" description="Proton acceptor" evidence="2">
    <location>
        <position position="186"/>
    </location>
</feature>
<dbReference type="OrthoDB" id="9804264at2"/>
<dbReference type="Proteomes" id="UP000270927">
    <property type="component" value="Unassembled WGS sequence"/>
</dbReference>
<accession>A0A3N2QCQ9</accession>
<dbReference type="PANTHER" id="PTHR30244">
    <property type="entry name" value="TRANSAMINASE"/>
    <property type="match status" value="1"/>
</dbReference>
<dbReference type="PIRSF" id="PIRSF000390">
    <property type="entry name" value="PLP_StrS"/>
    <property type="match status" value="1"/>
</dbReference>
<dbReference type="InterPro" id="IPR015422">
    <property type="entry name" value="PyrdxlP-dep_Trfase_small"/>
</dbReference>
<dbReference type="InterPro" id="IPR015424">
    <property type="entry name" value="PyrdxlP-dep_Trfase"/>
</dbReference>
<dbReference type="SUPFAM" id="SSF53383">
    <property type="entry name" value="PLP-dependent transferases"/>
    <property type="match status" value="1"/>
</dbReference>
<dbReference type="Pfam" id="PF01041">
    <property type="entry name" value="DegT_DnrJ_EryC1"/>
    <property type="match status" value="1"/>
</dbReference>
<evidence type="ECO:0000256" key="3">
    <source>
        <dbReference type="PIRSR" id="PIRSR000390-2"/>
    </source>
</evidence>
<evidence type="ECO:0000313" key="6">
    <source>
        <dbReference type="Proteomes" id="UP000270927"/>
    </source>
</evidence>
<reference evidence="5 6" key="1">
    <citation type="submission" date="2018-09" db="EMBL/GenBank/DDBJ databases">
        <title>Comparative Genomics of Wolbachia-Cardinium Dual Endosymbiosis in a Plant-Parasitic Nematode.</title>
        <authorList>
            <person name="Brown A.M.V."/>
            <person name="Wasala S.K."/>
            <person name="Howe D.K."/>
            <person name="Peetz A.B."/>
            <person name="Zasada I.A."/>
            <person name="Denver D.R."/>
        </authorList>
    </citation>
    <scope>NUCLEOTIDE SEQUENCE [LARGE SCALE GENOMIC DNA]</scope>
    <source>
        <strain evidence="5 6">Pp_1</strain>
    </source>
</reference>
<dbReference type="InterPro" id="IPR000653">
    <property type="entry name" value="DegT/StrS_aminotransferase"/>
</dbReference>
<dbReference type="AlphaFoldDB" id="A0A3N2QCQ9"/>
<dbReference type="GO" id="GO:0030170">
    <property type="term" value="F:pyridoxal phosphate binding"/>
    <property type="evidence" value="ECO:0007669"/>
    <property type="project" value="TreeGrafter"/>
</dbReference>
<keyword evidence="6" id="KW-1185">Reference proteome</keyword>
<evidence type="ECO:0000256" key="4">
    <source>
        <dbReference type="RuleBase" id="RU004508"/>
    </source>
</evidence>
<organism evidence="5 6">
    <name type="scientific">Candidatus Cardinium hertigii</name>
    <dbReference type="NCBI Taxonomy" id="247481"/>
    <lineage>
        <taxon>Bacteria</taxon>
        <taxon>Pseudomonadati</taxon>
        <taxon>Bacteroidota</taxon>
        <taxon>Cytophagia</taxon>
        <taxon>Cytophagales</taxon>
        <taxon>Amoebophilaceae</taxon>
        <taxon>Candidatus Cardinium</taxon>
    </lineage>
</organism>
<dbReference type="CDD" id="cd00616">
    <property type="entry name" value="AHBA_syn"/>
    <property type="match status" value="1"/>
</dbReference>
<dbReference type="InterPro" id="IPR015421">
    <property type="entry name" value="PyrdxlP-dep_Trfase_major"/>
</dbReference>
<evidence type="ECO:0000313" key="5">
    <source>
        <dbReference type="EMBL" id="ROT47567.1"/>
    </source>
</evidence>
<dbReference type="Gene3D" id="3.40.640.10">
    <property type="entry name" value="Type I PLP-dependent aspartate aminotransferase-like (Major domain)"/>
    <property type="match status" value="1"/>
</dbReference>
<evidence type="ECO:0000256" key="2">
    <source>
        <dbReference type="PIRSR" id="PIRSR000390-1"/>
    </source>
</evidence>
<name>A0A3N2QCQ9_9BACT</name>
<keyword evidence="3 4" id="KW-0663">Pyridoxal phosphate</keyword>
<dbReference type="PANTHER" id="PTHR30244:SF34">
    <property type="entry name" value="DTDP-4-AMINO-4,6-DIDEOXYGALACTOSE TRANSAMINASE"/>
    <property type="match status" value="1"/>
</dbReference>
<dbReference type="GO" id="GO:0000271">
    <property type="term" value="P:polysaccharide biosynthetic process"/>
    <property type="evidence" value="ECO:0007669"/>
    <property type="project" value="TreeGrafter"/>
</dbReference>
<evidence type="ECO:0000256" key="1">
    <source>
        <dbReference type="ARBA" id="ARBA00037999"/>
    </source>
</evidence>
<comment type="similarity">
    <text evidence="1 4">Belongs to the DegT/DnrJ/EryC1 family.</text>
</comment>
<gene>
    <name evidence="5" type="ORF">EDM02_01850</name>
</gene>
<dbReference type="RefSeq" id="WP_123662605.1">
    <property type="nucleotide sequence ID" value="NZ_RARA01000021.1"/>
</dbReference>
<keyword evidence="5" id="KW-0032">Aminotransferase</keyword>
<feature type="modified residue" description="N6-(pyridoxal phosphate)lysine" evidence="3">
    <location>
        <position position="186"/>
    </location>
</feature>
<dbReference type="Gene3D" id="3.90.1150.10">
    <property type="entry name" value="Aspartate Aminotransferase, domain 1"/>
    <property type="match status" value="1"/>
</dbReference>
<dbReference type="GO" id="GO:0008483">
    <property type="term" value="F:transaminase activity"/>
    <property type="evidence" value="ECO:0007669"/>
    <property type="project" value="UniProtKB-KW"/>
</dbReference>
<keyword evidence="5" id="KW-0808">Transferase</keyword>
<protein>
    <submittedName>
        <fullName evidence="5">DegT/DnrJ/EryC1/StrS family aminotransferase</fullName>
    </submittedName>
</protein>
<comment type="caution">
    <text evidence="5">The sequence shown here is derived from an EMBL/GenBank/DDBJ whole genome shotgun (WGS) entry which is preliminary data.</text>
</comment>
<proteinExistence type="inferred from homology"/>
<sequence>MVKWPQTKNNKLYLDKISTVLSSDIWTIRAQKPGDYLTELFEKKWADFCGRKYALLVSSGSAALEISLRVLHIGQGDEVIIPALGWYATAAAVTRVGATPIFCDIDPYTTCIDSKEADALVSSKTKAIIAVHLHCSFAPLIALKELCQNHNIILLEDASQAHGGAYLGNAPGHYALAAAFSFNQEKLIPSGEGGAIVTDDESFYRKAYALRTDGYIPYQYGEWIPSGFLGANFAASEFQAAILLGSLEEFSYFNAIRLKNAEKLSANLSAIEGIHTILQPYEITHHFYYELGIIFSERILSKIGLNTIIEIINNNHIISVSRTDIPVPDNPLFSPYFKHRRHNFLFKNAQQIYDHLLVLHHKFLLQEEIQYILPSLIKSILSSVSKNTINSNSIS</sequence>
<dbReference type="EMBL" id="RARA01000021">
    <property type="protein sequence ID" value="ROT47567.1"/>
    <property type="molecule type" value="Genomic_DNA"/>
</dbReference>